<keyword evidence="4" id="KW-1185">Reference proteome</keyword>
<dbReference type="Pfam" id="PF13538">
    <property type="entry name" value="UvrD_C_2"/>
    <property type="match status" value="1"/>
</dbReference>
<dbReference type="EMBL" id="FOQD01000016">
    <property type="protein sequence ID" value="SFJ17059.1"/>
    <property type="molecule type" value="Genomic_DNA"/>
</dbReference>
<evidence type="ECO:0000313" key="4">
    <source>
        <dbReference type="Proteomes" id="UP000199518"/>
    </source>
</evidence>
<reference evidence="4" key="1">
    <citation type="submission" date="2016-10" db="EMBL/GenBank/DDBJ databases">
        <authorList>
            <person name="Varghese N."/>
            <person name="Submissions S."/>
        </authorList>
    </citation>
    <scope>NUCLEOTIDE SEQUENCE [LARGE SCALE GENOMIC DNA]</scope>
    <source>
        <strain evidence="4">DSM 26348</strain>
    </source>
</reference>
<dbReference type="PANTHER" id="PTHR11070:SF2">
    <property type="entry name" value="ATP-DEPENDENT DNA HELICASE SRS2"/>
    <property type="match status" value="1"/>
</dbReference>
<dbReference type="AlphaFoldDB" id="A0A1I3P6M4"/>
<dbReference type="GO" id="GO:0000725">
    <property type="term" value="P:recombinational repair"/>
    <property type="evidence" value="ECO:0007669"/>
    <property type="project" value="TreeGrafter"/>
</dbReference>
<dbReference type="RefSeq" id="WP_175517664.1">
    <property type="nucleotide sequence ID" value="NZ_FOQD01000016.1"/>
</dbReference>
<dbReference type="SUPFAM" id="SSF52540">
    <property type="entry name" value="P-loop containing nucleoside triphosphate hydrolases"/>
    <property type="match status" value="1"/>
</dbReference>
<dbReference type="Proteomes" id="UP000199518">
    <property type="component" value="Unassembled WGS sequence"/>
</dbReference>
<protein>
    <recommendedName>
        <fullName evidence="1">DNA 3'-5' helicase II</fullName>
    </recommendedName>
</protein>
<keyword evidence="3" id="KW-0067">ATP-binding</keyword>
<evidence type="ECO:0000313" key="3">
    <source>
        <dbReference type="EMBL" id="SFJ17059.1"/>
    </source>
</evidence>
<dbReference type="InterPro" id="IPR027785">
    <property type="entry name" value="UvrD-like_helicase_C"/>
</dbReference>
<gene>
    <name evidence="3" type="ORF">SAMN05421753_11651</name>
</gene>
<dbReference type="GO" id="GO:0043138">
    <property type="term" value="F:3'-5' DNA helicase activity"/>
    <property type="evidence" value="ECO:0007669"/>
    <property type="project" value="TreeGrafter"/>
</dbReference>
<organism evidence="3 4">
    <name type="scientific">Planctomicrobium piriforme</name>
    <dbReference type="NCBI Taxonomy" id="1576369"/>
    <lineage>
        <taxon>Bacteria</taxon>
        <taxon>Pseudomonadati</taxon>
        <taxon>Planctomycetota</taxon>
        <taxon>Planctomycetia</taxon>
        <taxon>Planctomycetales</taxon>
        <taxon>Planctomycetaceae</taxon>
        <taxon>Planctomicrobium</taxon>
    </lineage>
</organism>
<accession>A0A1I3P6M4</accession>
<dbReference type="GO" id="GO:0003677">
    <property type="term" value="F:DNA binding"/>
    <property type="evidence" value="ECO:0007669"/>
    <property type="project" value="InterPro"/>
</dbReference>
<sequence length="390" mass="44144">MDDTWWVQPGQLNSEQKHAVNDLTDTDSYFVSGPPGSGKTNLLVLRAKYLTRSANKNLLLLVFNRTLEEFIASCPAAYRLPREQIRTSQRFFSRLIYEHGGTPSKSHQFNDARHENCKILTHLLNKENSHFQYDVLLLDEAQDFIKEEIDLFFRLAKVVFAAGDFRQSIYSAADGLVELQARAQPVALTLHYRNGHEICRLADHIGCTWDQYIPLFPTSQYDEKQYKSSVVPTKCQSAAQQSELLLASLDTQLAAYPGQLIGVIAPTNEELNAILPVLRKSRHSRHLMQQSSNQDGSRHLVFEASRKVCVTTLHGAKGLEFRAANIINAERIQAHRESQKRASYTAITRAKTGLRIFSCNTMPDYLRAACQKMSTPQPAITVESLFEDDE</sequence>
<proteinExistence type="predicted"/>
<feature type="domain" description="UvrD-like helicase C-terminal" evidence="2">
    <location>
        <begin position="308"/>
        <end position="356"/>
    </location>
</feature>
<dbReference type="PANTHER" id="PTHR11070">
    <property type="entry name" value="UVRD / RECB / PCRA DNA HELICASE FAMILY MEMBER"/>
    <property type="match status" value="1"/>
</dbReference>
<dbReference type="InterPro" id="IPR000212">
    <property type="entry name" value="DNA_helicase_UvrD/REP"/>
</dbReference>
<dbReference type="InterPro" id="IPR027417">
    <property type="entry name" value="P-loop_NTPase"/>
</dbReference>
<evidence type="ECO:0000259" key="2">
    <source>
        <dbReference type="Pfam" id="PF13538"/>
    </source>
</evidence>
<dbReference type="Pfam" id="PF13245">
    <property type="entry name" value="AAA_19"/>
    <property type="match status" value="1"/>
</dbReference>
<evidence type="ECO:0000256" key="1">
    <source>
        <dbReference type="ARBA" id="ARBA00034923"/>
    </source>
</evidence>
<name>A0A1I3P6M4_9PLAN</name>
<dbReference type="STRING" id="1576369.SAMN05421753_11651"/>
<dbReference type="Gene3D" id="3.40.50.300">
    <property type="entry name" value="P-loop containing nucleotide triphosphate hydrolases"/>
    <property type="match status" value="2"/>
</dbReference>
<keyword evidence="3" id="KW-0378">Hydrolase</keyword>
<keyword evidence="3" id="KW-0547">Nucleotide-binding</keyword>
<dbReference type="GO" id="GO:0005524">
    <property type="term" value="F:ATP binding"/>
    <property type="evidence" value="ECO:0007669"/>
    <property type="project" value="InterPro"/>
</dbReference>
<keyword evidence="3" id="KW-0347">Helicase</keyword>